<keyword evidence="2" id="KW-1185">Reference proteome</keyword>
<gene>
    <name evidence="1" type="ORF">AACT_0515</name>
</gene>
<protein>
    <submittedName>
        <fullName evidence="1">Uncharacterized protein</fullName>
    </submittedName>
</protein>
<dbReference type="RefSeq" id="WP_172124716.1">
    <property type="nucleotide sequence ID" value="NZ_CP042652.1"/>
</dbReference>
<evidence type="ECO:0000313" key="2">
    <source>
        <dbReference type="Proteomes" id="UP000503483"/>
    </source>
</evidence>
<accession>A0A6M8EWV8</accession>
<reference evidence="1 2" key="1">
    <citation type="submission" date="2019-08" db="EMBL/GenBank/DDBJ databases">
        <title>Complete genome sequence of Arcobacter acticola.</title>
        <authorList>
            <person name="Miller W."/>
        </authorList>
    </citation>
    <scope>NUCLEOTIDE SEQUENCE [LARGE SCALE GENOMIC DNA]</scope>
    <source>
        <strain evidence="1 2">KCTC 52212</strain>
    </source>
</reference>
<dbReference type="AlphaFoldDB" id="A0A6M8EWV8"/>
<organism evidence="1 2">
    <name type="scientific">Arcobacter acticola</name>
    <dbReference type="NCBI Taxonomy" id="1849015"/>
    <lineage>
        <taxon>Bacteria</taxon>
        <taxon>Pseudomonadati</taxon>
        <taxon>Campylobacterota</taxon>
        <taxon>Epsilonproteobacteria</taxon>
        <taxon>Campylobacterales</taxon>
        <taxon>Arcobacteraceae</taxon>
        <taxon>Arcobacter</taxon>
    </lineage>
</organism>
<evidence type="ECO:0000313" key="1">
    <source>
        <dbReference type="EMBL" id="QKE27724.1"/>
    </source>
</evidence>
<name>A0A6M8EWV8_9BACT</name>
<dbReference type="KEGG" id="paco:AACT_0515"/>
<proteinExistence type="predicted"/>
<dbReference type="Proteomes" id="UP000503483">
    <property type="component" value="Chromosome"/>
</dbReference>
<sequence length="110" mass="12918">MKKLTTYYTNKNILFKDIKQVLPKELDSRKKIDIYAATSVDSNFHAIFIVDSKSRFIRKSANDLMELCEKLASHLDHNFKKKELLISSPLCSKAKEYLKQNNWSVRVDFM</sequence>
<dbReference type="EMBL" id="CP042652">
    <property type="protein sequence ID" value="QKE27724.1"/>
    <property type="molecule type" value="Genomic_DNA"/>
</dbReference>